<dbReference type="Gene3D" id="3.40.30.10">
    <property type="entry name" value="Glutaredoxin"/>
    <property type="match status" value="1"/>
</dbReference>
<evidence type="ECO:0000259" key="1">
    <source>
        <dbReference type="PROSITE" id="PS50404"/>
    </source>
</evidence>
<sequence>MSSQPSNPALTLYDIKMAPPITTSSCAPNPWKARQALNFKSVPFKTTWIDLPDITKTRIGLGVPAGRQFADGTDFHTLPILVNEETGEKIGDSLDIAIYLDEKYPHSGRGRLLPEENMEFLLEYSYKDTDILVPLSGISAAASQPKYVPYAHFNRHVDAAFTAHTLLMAYGMKFVPETAEITKAEFARRASMPSFDAFKVEGEPRRAIMESFKTALGDLARVFNRDTSGPFILGAKACHADFIVGGWLRFAQVCLHPEEWEEVRDWHGGVFGRVFDELGAFREIK</sequence>
<keyword evidence="3" id="KW-1185">Reference proteome</keyword>
<dbReference type="OrthoDB" id="4951845at2759"/>
<organism evidence="2 3">
    <name type="scientific">Aspergillus calidoustus</name>
    <dbReference type="NCBI Taxonomy" id="454130"/>
    <lineage>
        <taxon>Eukaryota</taxon>
        <taxon>Fungi</taxon>
        <taxon>Dikarya</taxon>
        <taxon>Ascomycota</taxon>
        <taxon>Pezizomycotina</taxon>
        <taxon>Eurotiomycetes</taxon>
        <taxon>Eurotiomycetidae</taxon>
        <taxon>Eurotiales</taxon>
        <taxon>Aspergillaceae</taxon>
        <taxon>Aspergillus</taxon>
        <taxon>Aspergillus subgen. Nidulantes</taxon>
    </lineage>
</organism>
<dbReference type="Pfam" id="PF22041">
    <property type="entry name" value="GST_C_7"/>
    <property type="match status" value="1"/>
</dbReference>
<dbReference type="InterPro" id="IPR004045">
    <property type="entry name" value="Glutathione_S-Trfase_N"/>
</dbReference>
<dbReference type="Pfam" id="PF13409">
    <property type="entry name" value="GST_N_2"/>
    <property type="match status" value="1"/>
</dbReference>
<proteinExistence type="predicted"/>
<protein>
    <recommendedName>
        <fullName evidence="1">GST N-terminal domain-containing protein</fullName>
    </recommendedName>
</protein>
<dbReference type="OMA" id="RAGVSCW"/>
<reference evidence="3" key="1">
    <citation type="journal article" date="2016" name="Genome Announc.">
        <title>Draft genome sequences of fungus Aspergillus calidoustus.</title>
        <authorList>
            <person name="Horn F."/>
            <person name="Linde J."/>
            <person name="Mattern D.J."/>
            <person name="Walther G."/>
            <person name="Guthke R."/>
            <person name="Scherlach K."/>
            <person name="Martin K."/>
            <person name="Brakhage A.A."/>
            <person name="Petzke L."/>
            <person name="Valiante V."/>
        </authorList>
    </citation>
    <scope>NUCLEOTIDE SEQUENCE [LARGE SCALE GENOMIC DNA]</scope>
    <source>
        <strain evidence="3">SF006504</strain>
    </source>
</reference>
<dbReference type="InterPro" id="IPR036282">
    <property type="entry name" value="Glutathione-S-Trfase_C_sf"/>
</dbReference>
<dbReference type="InterPro" id="IPR036249">
    <property type="entry name" value="Thioredoxin-like_sf"/>
</dbReference>
<dbReference type="PROSITE" id="PS50404">
    <property type="entry name" value="GST_NTER"/>
    <property type="match status" value="1"/>
</dbReference>
<dbReference type="Proteomes" id="UP000054771">
    <property type="component" value="Unassembled WGS sequence"/>
</dbReference>
<dbReference type="InterPro" id="IPR054416">
    <property type="entry name" value="GST_UstS-like_C"/>
</dbReference>
<name>A0A0U5FUV4_ASPCI</name>
<evidence type="ECO:0000313" key="2">
    <source>
        <dbReference type="EMBL" id="CEL01832.1"/>
    </source>
</evidence>
<dbReference type="SUPFAM" id="SSF52833">
    <property type="entry name" value="Thioredoxin-like"/>
    <property type="match status" value="1"/>
</dbReference>
<dbReference type="AlphaFoldDB" id="A0A0U5FUV4"/>
<dbReference type="SUPFAM" id="SSF47616">
    <property type="entry name" value="GST C-terminal domain-like"/>
    <property type="match status" value="1"/>
</dbReference>
<dbReference type="EMBL" id="CDMC01000001">
    <property type="protein sequence ID" value="CEL01832.1"/>
    <property type="molecule type" value="Genomic_DNA"/>
</dbReference>
<gene>
    <name evidence="2" type="ORF">ASPCAL01409</name>
</gene>
<accession>A0A0U5FUV4</accession>
<dbReference type="Gene3D" id="1.20.1050.10">
    <property type="match status" value="1"/>
</dbReference>
<feature type="domain" description="GST N-terminal" evidence="1">
    <location>
        <begin position="17"/>
        <end position="108"/>
    </location>
</feature>
<evidence type="ECO:0000313" key="3">
    <source>
        <dbReference type="Proteomes" id="UP000054771"/>
    </source>
</evidence>
<dbReference type="STRING" id="454130.A0A0U5FUV4"/>